<reference evidence="1" key="1">
    <citation type="submission" date="2020-12" db="EMBL/GenBank/DDBJ databases">
        <title>Antrihabitans popcorni sp. nov. and Antrihabitans auranticaus sp. nov., isolated from a larva cave.</title>
        <authorList>
            <person name="Lee S.D."/>
            <person name="Kim I.S."/>
        </authorList>
    </citation>
    <scope>NUCLEOTIDE SEQUENCE</scope>
    <source>
        <strain evidence="1">YC3-6</strain>
    </source>
</reference>
<dbReference type="Proteomes" id="UP000655868">
    <property type="component" value="Unassembled WGS sequence"/>
</dbReference>
<dbReference type="Pfam" id="PF04250">
    <property type="entry name" value="DUF429"/>
    <property type="match status" value="1"/>
</dbReference>
<accession>A0A934NUW0</accession>
<evidence type="ECO:0000313" key="2">
    <source>
        <dbReference type="Proteomes" id="UP000655868"/>
    </source>
</evidence>
<proteinExistence type="predicted"/>
<keyword evidence="2" id="KW-1185">Reference proteome</keyword>
<name>A0A934NUW0_9NOCA</name>
<dbReference type="InterPro" id="IPR007362">
    <property type="entry name" value="DUF429"/>
</dbReference>
<comment type="caution">
    <text evidence="1">The sequence shown here is derived from an EMBL/GenBank/DDBJ whole genome shotgun (WGS) entry which is preliminary data.</text>
</comment>
<evidence type="ECO:0000313" key="1">
    <source>
        <dbReference type="EMBL" id="MBJ8341632.1"/>
    </source>
</evidence>
<sequence length="244" mass="25837">MRTVGVDLAAEPAKSALAILDWTPGRVQVVDLRMGVSDAEIVAAADGADRVGIDAPFGWPDAFVAFVSAHHEHRSPATSLASREDRRPLTKRRTDIVVQETTGVVPLSVSADRIAHVALRCAGLLTELRSAGIDVGRVDGVAVEVYPAAALRRWGLRNRGYKGGAQDGFAGLLDAFDAATPWLDLGDFRATFRATDDAFDAVVAAFIARAAACAATTLPSAREWDVASREGWIHLPTGALADLV</sequence>
<dbReference type="EMBL" id="JAEMNV010000008">
    <property type="protein sequence ID" value="MBJ8341632.1"/>
    <property type="molecule type" value="Genomic_DNA"/>
</dbReference>
<protein>
    <submittedName>
        <fullName evidence="1">DUF429 domain-containing protein</fullName>
    </submittedName>
</protein>
<organism evidence="1 2">
    <name type="scientific">Antrihabitans stalagmiti</name>
    <dbReference type="NCBI Taxonomy" id="2799499"/>
    <lineage>
        <taxon>Bacteria</taxon>
        <taxon>Bacillati</taxon>
        <taxon>Actinomycetota</taxon>
        <taxon>Actinomycetes</taxon>
        <taxon>Mycobacteriales</taxon>
        <taxon>Nocardiaceae</taxon>
        <taxon>Antrihabitans</taxon>
    </lineage>
</organism>
<gene>
    <name evidence="1" type="ORF">JGU71_22355</name>
</gene>
<dbReference type="AlphaFoldDB" id="A0A934NUW0"/>
<dbReference type="RefSeq" id="WP_199706713.1">
    <property type="nucleotide sequence ID" value="NZ_JAEMNV010000008.1"/>
</dbReference>